<reference evidence="1 2" key="1">
    <citation type="submission" date="2016-10" db="EMBL/GenBank/DDBJ databases">
        <title>Comparative genomics of Bacillus thuringiensis reveals a path to pathogens against multiple invertebrate hosts.</title>
        <authorList>
            <person name="Zheng J."/>
            <person name="Gao Q."/>
            <person name="Liu H."/>
            <person name="Peng D."/>
            <person name="Ruan L."/>
            <person name="Sun M."/>
        </authorList>
    </citation>
    <scope>NUCLEOTIDE SEQUENCE [LARGE SCALE GENOMIC DNA]</scope>
    <source>
        <strain evidence="1">BGSC 4AC1</strain>
    </source>
</reference>
<dbReference type="SUPFAM" id="SSF140500">
    <property type="entry name" value="BAS1536-like"/>
    <property type="match status" value="1"/>
</dbReference>
<accession>A0A242W2N3</accession>
<dbReference type="RefSeq" id="WP_000063762.1">
    <property type="nucleotide sequence ID" value="NZ_NFCF01000101.1"/>
</dbReference>
<proteinExistence type="predicted"/>
<dbReference type="GO" id="GO:0046983">
    <property type="term" value="F:protein dimerization activity"/>
    <property type="evidence" value="ECO:0007669"/>
    <property type="project" value="InterPro"/>
</dbReference>
<dbReference type="AlphaFoldDB" id="A0A242W2N3"/>
<evidence type="ECO:0000313" key="1">
    <source>
        <dbReference type="EMBL" id="OTW45098.1"/>
    </source>
</evidence>
<dbReference type="InterPro" id="IPR053028">
    <property type="entry name" value="Spo0E-like_phosphatase"/>
</dbReference>
<protein>
    <submittedName>
        <fullName evidence="1">Stage II sporulation protein E</fullName>
    </submittedName>
</protein>
<dbReference type="Pfam" id="PF09388">
    <property type="entry name" value="SpoOE-like"/>
    <property type="match status" value="1"/>
</dbReference>
<evidence type="ECO:0000313" key="2">
    <source>
        <dbReference type="Proteomes" id="UP000195152"/>
    </source>
</evidence>
<dbReference type="GO" id="GO:0043937">
    <property type="term" value="P:regulation of sporulation"/>
    <property type="evidence" value="ECO:0007669"/>
    <property type="project" value="InterPro"/>
</dbReference>
<dbReference type="InterPro" id="IPR037208">
    <property type="entry name" value="Spo0E-like_sf"/>
</dbReference>
<dbReference type="PANTHER" id="PTHR41263:SF1">
    <property type="entry name" value="ASPARTYL-PHOSPHATE PHOSPHATASE YISI"/>
    <property type="match status" value="1"/>
</dbReference>
<comment type="caution">
    <text evidence="1">The sequence shown here is derived from an EMBL/GenBank/DDBJ whole genome shotgun (WGS) entry which is preliminary data.</text>
</comment>
<gene>
    <name evidence="1" type="ORF">BK699_27660</name>
</gene>
<dbReference type="Proteomes" id="UP000195152">
    <property type="component" value="Unassembled WGS sequence"/>
</dbReference>
<organism evidence="1 2">
    <name type="scientific">Bacillus thuringiensis serovar mexicanensis</name>
    <dbReference type="NCBI Taxonomy" id="180868"/>
    <lineage>
        <taxon>Bacteria</taxon>
        <taxon>Bacillati</taxon>
        <taxon>Bacillota</taxon>
        <taxon>Bacilli</taxon>
        <taxon>Bacillales</taxon>
        <taxon>Bacillaceae</taxon>
        <taxon>Bacillus</taxon>
        <taxon>Bacillus cereus group</taxon>
    </lineage>
</organism>
<dbReference type="InterPro" id="IPR018540">
    <property type="entry name" value="Spo0E-like"/>
</dbReference>
<dbReference type="Gene3D" id="4.10.280.10">
    <property type="entry name" value="Helix-loop-helix DNA-binding domain"/>
    <property type="match status" value="1"/>
</dbReference>
<dbReference type="InterPro" id="IPR036638">
    <property type="entry name" value="HLH_DNA-bd_sf"/>
</dbReference>
<name>A0A242W2N3_BACTU</name>
<dbReference type="EMBL" id="NFCF01000101">
    <property type="protein sequence ID" value="OTW45098.1"/>
    <property type="molecule type" value="Genomic_DNA"/>
</dbReference>
<sequence>MSNCKKLDQVIEKKGELISLVKQYGFTHEKVLCYSRELDLLLDDLMKSNGNNK</sequence>
<dbReference type="PANTHER" id="PTHR41263">
    <property type="entry name" value="ASPARTYL-PHOSPHATE PHOSPHATASE YISI"/>
    <property type="match status" value="1"/>
</dbReference>